<keyword evidence="1" id="KW-0175">Coiled coil</keyword>
<feature type="compositionally biased region" description="Basic and acidic residues" evidence="2">
    <location>
        <begin position="73"/>
        <end position="82"/>
    </location>
</feature>
<evidence type="ECO:0000256" key="3">
    <source>
        <dbReference type="SAM" id="Phobius"/>
    </source>
</evidence>
<dbReference type="Pfam" id="PF24919">
    <property type="entry name" value="Mug62"/>
    <property type="match status" value="1"/>
</dbReference>
<evidence type="ECO:0000256" key="2">
    <source>
        <dbReference type="SAM" id="MobiDB-lite"/>
    </source>
</evidence>
<gene>
    <name evidence="5" type="ORF">HK099_001136</name>
</gene>
<protein>
    <recommendedName>
        <fullName evidence="4">DMAP1-binding domain-containing protein</fullName>
    </recommendedName>
</protein>
<keyword evidence="3" id="KW-0812">Transmembrane</keyword>
<keyword evidence="6" id="KW-1185">Reference proteome</keyword>
<organism evidence="5 6">
    <name type="scientific">Clydaea vesicula</name>
    <dbReference type="NCBI Taxonomy" id="447962"/>
    <lineage>
        <taxon>Eukaryota</taxon>
        <taxon>Fungi</taxon>
        <taxon>Fungi incertae sedis</taxon>
        <taxon>Chytridiomycota</taxon>
        <taxon>Chytridiomycota incertae sedis</taxon>
        <taxon>Chytridiomycetes</taxon>
        <taxon>Lobulomycetales</taxon>
        <taxon>Lobulomycetaceae</taxon>
        <taxon>Clydaea</taxon>
    </lineage>
</organism>
<dbReference type="InterPro" id="IPR045851">
    <property type="entry name" value="AMP-bd_C_sf"/>
</dbReference>
<dbReference type="Pfam" id="PF00501">
    <property type="entry name" value="AMP-binding"/>
    <property type="match status" value="1"/>
</dbReference>
<dbReference type="InterPro" id="IPR042099">
    <property type="entry name" value="ANL_N_sf"/>
</dbReference>
<dbReference type="PANTHER" id="PTHR22754">
    <property type="entry name" value="DISCO-INTERACTING PROTEIN 2 DIP2 -RELATED"/>
    <property type="match status" value="1"/>
</dbReference>
<dbReference type="Pfam" id="PF06464">
    <property type="entry name" value="DMAP_binding"/>
    <property type="match status" value="1"/>
</dbReference>
<dbReference type="Pfam" id="PF23024">
    <property type="entry name" value="AMP-dom_DIP2-like"/>
    <property type="match status" value="1"/>
</dbReference>
<name>A0AAD5XZB7_9FUNG</name>
<dbReference type="SUPFAM" id="SSF56801">
    <property type="entry name" value="Acetyl-CoA synthetase-like"/>
    <property type="match status" value="2"/>
</dbReference>
<keyword evidence="3" id="KW-1133">Transmembrane helix</keyword>
<comment type="caution">
    <text evidence="5">The sequence shown here is derived from an EMBL/GenBank/DDBJ whole genome shotgun (WGS) entry which is preliminary data.</text>
</comment>
<feature type="transmembrane region" description="Helical" evidence="3">
    <location>
        <begin position="1326"/>
        <end position="1350"/>
    </location>
</feature>
<dbReference type="PANTHER" id="PTHR22754:SF32">
    <property type="entry name" value="DISCO-INTERACTING PROTEIN 2"/>
    <property type="match status" value="1"/>
</dbReference>
<dbReference type="Gene3D" id="3.30.300.30">
    <property type="match status" value="1"/>
</dbReference>
<dbReference type="GO" id="GO:0005829">
    <property type="term" value="C:cytosol"/>
    <property type="evidence" value="ECO:0007669"/>
    <property type="project" value="TreeGrafter"/>
</dbReference>
<evidence type="ECO:0000259" key="4">
    <source>
        <dbReference type="PROSITE" id="PS51912"/>
    </source>
</evidence>
<dbReference type="PROSITE" id="PS51912">
    <property type="entry name" value="DMAP1_BIND"/>
    <property type="match status" value="1"/>
</dbReference>
<feature type="region of interest" description="Disordered" evidence="2">
    <location>
        <begin position="73"/>
        <end position="94"/>
    </location>
</feature>
<feature type="domain" description="DMAP1-binding" evidence="4">
    <location>
        <begin position="1"/>
        <end position="112"/>
    </location>
</feature>
<keyword evidence="3" id="KW-0472">Membrane</keyword>
<dbReference type="InterPro" id="IPR000873">
    <property type="entry name" value="AMP-dep_synth/lig_dom"/>
</dbReference>
<proteinExistence type="predicted"/>
<feature type="coiled-coil region" evidence="1">
    <location>
        <begin position="6"/>
        <end position="59"/>
    </location>
</feature>
<accession>A0AAD5XZB7</accession>
<evidence type="ECO:0000313" key="6">
    <source>
        <dbReference type="Proteomes" id="UP001211065"/>
    </source>
</evidence>
<dbReference type="Proteomes" id="UP001211065">
    <property type="component" value="Unassembled WGS sequence"/>
</dbReference>
<dbReference type="InterPro" id="IPR010506">
    <property type="entry name" value="DMAP1-bd"/>
</dbReference>
<sequence>MSISIISKYQKEIEELDQELNDGDITQKGYEKKKNLILLREIEEELANGEITLKGFEKKKALLLNENILGRKPTELKKEEQQTSKVTPLEPPKHNVSKINAIHYEQKSNIPSTFTEIPPKPLKPTFVGSNSMPQQNNTENVTEPTINVFDKKNFTKISKGNQFQIDLEEMKAAKSELKSRNRGYQVVDSNDGNVQDYLSDENLNSRFSSTSDFSDLSGKVSPLENEISRAASDQDYFTTNDFTSTSPQYLFRTNTMKSHTYPSNIFPEPLECASNAFHALKSSLTTDSNEASEKIIGKQSLPTFRDEFAVNVIDEASNVPMSSFATIAAVLRFRSHLTEGMDILSIIDGKGKLMNSMTFGKLNSKASKVAQCIKEKASLAIGSNIGLIYKKGELADYVTALFGCFYAGMVAVPIVTCCVGIQEELLDIEHILEAAKISLILTTDSTLKSLTRDFITYRGQVPIKVDWWKTNEFGSFQNKKGAEEILNLYPNDVAYIEYTKSPEGLLKGIPIDHKTILSLCNTAKASNLLKGSDILFSLIEPRQQFGLVYGFFFSIFNGNTFMHSPDYISRTPGGFMKCVSKFKVTVVLSDHTSMVEILSSNIAFKQQIQSTPKKNALSYLSTLHTIFLECLFTNAPFMEEISQNFTDYGLQPRPDKLDVIIPCLALNEFGGAVLSWKDRIGDSEEFKPNNYRKSNFLSLLIEKDDLRKNIVNVKGYSGDGIADTDTILSLDASILSSIPVLNISESGFIAPGLKVAIVHPETKALLPSNFIGEIWVQGLNKFPHKYFGDDSMLRASPILFTAPSSLSEINFIKNSGDFIRTKLCGFLVSDDTLGGGKRFIHPRLFVVGMLCDRIRQRRIGGVLEDEGELLTPHLQEAPSSPMNLDTENSLTVLSKSLSFDYFFTNLLLETVMAKVSGIENCVIFNIYINGEHLPVLVYESNLAKSELHQTSRLIAKTDLNTDFSGYTNGVATKLWKFTADKGKQETVSLIKTLLIAHDVNECKSLFFKGVLNSRFTWLCSGVITNIPTYERSLFEYQSKMQESKLQNKTQGVSQVWGSTYPVPLLDSQLGDFIDITEFPTICHILMWRAKFHPDLSLFSCYDFKGKESSSMTLRKFSSRVHSLAHYLMEKKELKVGEVVGISITPGIDFLIAVHACFYCGVVALPVATIDIGRVKEDMMSLFELIDEFNIKTILVNQVSEELFKSKIIIGSIKNFRGGSLKEFPYLLNIQKAPKLKKEMAESDSLMLDWITAHDTKIAMIQVHYSHDMTKKTSYLSHKNMMEQCRIQAIHGKMLESTIPNSDLKKQTYSTKFPIISCVHSCSGLGFIYSSLLSIYVGCLLVIIPTFEYFANPVIFFEILSKFNAKDVITTYSMLFHAIHSMKPEEFRTFSLHHLNAFMIITEGRTSIERNQLIREKFKQNRLEYSSIAPTYSPAVNPMVSTRGKIKVGITSLWLDLEALRIKKLKVLNQITENSAEAGVTQKIETIPRHLVDLSIVVEDSGQISNNTVVVIFNSEANRVCKYNEYGEIWVSSSGNVSENEKMGNDFNLVVNELNSNLRFCKTGDYGFLWPVFINNDDTHSIDVSTGNDSLRKSQTLGWEEVVHSGKDYEMVLFVLGAIKDTIEVNGLVHFLIDVEKFIENCHDNIVLNSCVIFKSNHIGERGGEEKIIVTLEVKDERLTSSLIPFIIQKVLEKFKFLINQIIFFELDKLPKSRSKLKEKQRQITKFELENNAIPFLDIFAVD</sequence>
<reference evidence="5" key="1">
    <citation type="submission" date="2020-05" db="EMBL/GenBank/DDBJ databases">
        <title>Phylogenomic resolution of chytrid fungi.</title>
        <authorList>
            <person name="Stajich J.E."/>
            <person name="Amses K."/>
            <person name="Simmons R."/>
            <person name="Seto K."/>
            <person name="Myers J."/>
            <person name="Bonds A."/>
            <person name="Quandt C.A."/>
            <person name="Barry K."/>
            <person name="Liu P."/>
            <person name="Grigoriev I."/>
            <person name="Longcore J.E."/>
            <person name="James T.Y."/>
        </authorList>
    </citation>
    <scope>NUCLEOTIDE SEQUENCE</scope>
    <source>
        <strain evidence="5">JEL0476</strain>
    </source>
</reference>
<dbReference type="InterPro" id="IPR025110">
    <property type="entry name" value="AMP-bd_C"/>
</dbReference>
<evidence type="ECO:0000313" key="5">
    <source>
        <dbReference type="EMBL" id="KAJ3227629.1"/>
    </source>
</evidence>
<dbReference type="InterPro" id="IPR056881">
    <property type="entry name" value="Mug62_dom"/>
</dbReference>
<dbReference type="EMBL" id="JADGJW010000013">
    <property type="protein sequence ID" value="KAJ3227629.1"/>
    <property type="molecule type" value="Genomic_DNA"/>
</dbReference>
<dbReference type="Gene3D" id="3.40.50.12780">
    <property type="entry name" value="N-terminal domain of ligase-like"/>
    <property type="match status" value="2"/>
</dbReference>
<evidence type="ECO:0000256" key="1">
    <source>
        <dbReference type="SAM" id="Coils"/>
    </source>
</evidence>